<accession>W4GTQ2</accession>
<evidence type="ECO:0000256" key="1">
    <source>
        <dbReference type="SAM" id="MobiDB-lite"/>
    </source>
</evidence>
<dbReference type="RefSeq" id="XP_009827771.1">
    <property type="nucleotide sequence ID" value="XM_009829469.1"/>
</dbReference>
<feature type="region of interest" description="Disordered" evidence="1">
    <location>
        <begin position="74"/>
        <end position="143"/>
    </location>
</feature>
<organism evidence="2">
    <name type="scientific">Aphanomyces astaci</name>
    <name type="common">Crayfish plague agent</name>
    <dbReference type="NCBI Taxonomy" id="112090"/>
    <lineage>
        <taxon>Eukaryota</taxon>
        <taxon>Sar</taxon>
        <taxon>Stramenopiles</taxon>
        <taxon>Oomycota</taxon>
        <taxon>Saprolegniomycetes</taxon>
        <taxon>Saprolegniales</taxon>
        <taxon>Verrucalvaceae</taxon>
        <taxon>Aphanomyces</taxon>
    </lineage>
</organism>
<proteinExistence type="predicted"/>
<dbReference type="VEuPathDB" id="FungiDB:H257_04828"/>
<dbReference type="EMBL" id="KI913121">
    <property type="protein sequence ID" value="ETV83100.1"/>
    <property type="molecule type" value="Genomic_DNA"/>
</dbReference>
<dbReference type="GeneID" id="20806824"/>
<feature type="compositionally biased region" description="Acidic residues" evidence="1">
    <location>
        <begin position="91"/>
        <end position="131"/>
    </location>
</feature>
<gene>
    <name evidence="2" type="ORF">H257_04828</name>
</gene>
<feature type="region of interest" description="Disordered" evidence="1">
    <location>
        <begin position="1"/>
        <end position="20"/>
    </location>
</feature>
<reference evidence="2" key="1">
    <citation type="submission" date="2013-12" db="EMBL/GenBank/DDBJ databases">
        <title>The Genome Sequence of Aphanomyces astaci APO3.</title>
        <authorList>
            <consortium name="The Broad Institute Genomics Platform"/>
            <person name="Russ C."/>
            <person name="Tyler B."/>
            <person name="van West P."/>
            <person name="Dieguez-Uribeondo J."/>
            <person name="Young S.K."/>
            <person name="Zeng Q."/>
            <person name="Gargeya S."/>
            <person name="Fitzgerald M."/>
            <person name="Abouelleil A."/>
            <person name="Alvarado L."/>
            <person name="Chapman S.B."/>
            <person name="Gainer-Dewar J."/>
            <person name="Goldberg J."/>
            <person name="Griggs A."/>
            <person name="Gujja S."/>
            <person name="Hansen M."/>
            <person name="Howarth C."/>
            <person name="Imamovic A."/>
            <person name="Ireland A."/>
            <person name="Larimer J."/>
            <person name="McCowan C."/>
            <person name="Murphy C."/>
            <person name="Pearson M."/>
            <person name="Poon T.W."/>
            <person name="Priest M."/>
            <person name="Roberts A."/>
            <person name="Saif S."/>
            <person name="Shea T."/>
            <person name="Sykes S."/>
            <person name="Wortman J."/>
            <person name="Nusbaum C."/>
            <person name="Birren B."/>
        </authorList>
    </citation>
    <scope>NUCLEOTIDE SEQUENCE [LARGE SCALE GENOMIC DNA]</scope>
    <source>
        <strain evidence="2">APO3</strain>
    </source>
</reference>
<protein>
    <submittedName>
        <fullName evidence="2">Uncharacterized protein</fullName>
    </submittedName>
</protein>
<name>W4GTQ2_APHAT</name>
<evidence type="ECO:0000313" key="2">
    <source>
        <dbReference type="EMBL" id="ETV83100.1"/>
    </source>
</evidence>
<feature type="region of interest" description="Disordered" evidence="1">
    <location>
        <begin position="396"/>
        <end position="434"/>
    </location>
</feature>
<dbReference type="AlphaFoldDB" id="W4GTQ2"/>
<sequence length="434" mass="48248">MLSLMAPRRNVRSRGNAVSVSAVEKPLRPCTRRRQTFAASPHSTSPRTAMTESDRIIIAVPGPDKITPFQFHTPVPIEMDGNEDKSLHDNDDNEEADDYNDIADDDDVADDLTEITDNSLPEDDVADMEDKENEKKDDEPVAGCSGFNLGHSVKCVWKQLHGCGWRTRPDQTRGGRELCDCLDTLRMRKRDVSSTCSLASTVARTGASEVVECGFEGLEVVCDKAYPHSNDGFKVHVHSVQKFKWPRKGRTIYGSMILVTPLVVTATALASSPTEPEVSLESDIEDSTKPTLSRLSNEHVSPVLPYHDCPVPPSMFADMCDEDHDQYTRRTDIVLDTSPYFERPTQSSVFDLMRGHNISIDVAIIFMLDSLLKKRGGDVRQLFVDHALRCAMEQEAMESQNEEVPPPVAMKSLTSKQKAAKRKVAAAVKRSSKK</sequence>
<feature type="compositionally biased region" description="Basic residues" evidence="1">
    <location>
        <begin position="418"/>
        <end position="434"/>
    </location>
</feature>